<dbReference type="InterPro" id="IPR006311">
    <property type="entry name" value="TAT_signal"/>
</dbReference>
<dbReference type="RefSeq" id="WP_377258914.1">
    <property type="nucleotide sequence ID" value="NZ_JBHMAA010000010.1"/>
</dbReference>
<organism evidence="4 5">
    <name type="scientific">Rhizobium puerariae</name>
    <dbReference type="NCBI Taxonomy" id="1585791"/>
    <lineage>
        <taxon>Bacteria</taxon>
        <taxon>Pseudomonadati</taxon>
        <taxon>Pseudomonadota</taxon>
        <taxon>Alphaproteobacteria</taxon>
        <taxon>Hyphomicrobiales</taxon>
        <taxon>Rhizobiaceae</taxon>
        <taxon>Rhizobium/Agrobacterium group</taxon>
        <taxon>Rhizobium</taxon>
    </lineage>
</organism>
<reference evidence="4 5" key="1">
    <citation type="submission" date="2024-09" db="EMBL/GenBank/DDBJ databases">
        <authorList>
            <person name="Sun Q."/>
            <person name="Mori K."/>
        </authorList>
    </citation>
    <scope>NUCLEOTIDE SEQUENCE [LARGE SCALE GENOMIC DNA]</scope>
    <source>
        <strain evidence="4 5">TBRC 4938</strain>
    </source>
</reference>
<dbReference type="PROSITE" id="PS00061">
    <property type="entry name" value="ADH_SHORT"/>
    <property type="match status" value="1"/>
</dbReference>
<dbReference type="EMBL" id="JBHMAA010000010">
    <property type="protein sequence ID" value="MFB9948858.1"/>
    <property type="molecule type" value="Genomic_DNA"/>
</dbReference>
<dbReference type="PANTHER" id="PTHR43157:SF31">
    <property type="entry name" value="PHOSPHATIDYLINOSITOL-GLYCAN BIOSYNTHESIS CLASS F PROTEIN"/>
    <property type="match status" value="1"/>
</dbReference>
<gene>
    <name evidence="4" type="ORF">ACFFP0_08360</name>
</gene>
<accession>A0ABV6AE06</accession>
<sequence length="326" mass="34898">MAEKPDAAFSTEPRSAPEVVPARPGRRQFLTMLSLAASAIAMAPVVLRQGSAVNAADATGKRTILITGSTSGMGRRLAERLAAPGTTILVHGRNRQRGEEVMKAVEDAGGEARFYAADFSSLADVGNLADAVMKDNDRLDVLVNNAGIYLGEPETRQLSADGHELRFAINYLAPFALTHRLVPLLTKSRPARIVNVSSAGQNAIEFDNVMLERSYSHQRAYGQSKLALIMFTIDIAEELKGSGVTANAVHPANYMDTPMTRDAGISPWNSVDEGADAVLHLINSPQLAETTGMYFSGGGQSRASSQAYDTAARARLRALSRQLVNT</sequence>
<feature type="region of interest" description="Disordered" evidence="3">
    <location>
        <begin position="1"/>
        <end position="22"/>
    </location>
</feature>
<keyword evidence="1" id="KW-0560">Oxidoreductase</keyword>
<dbReference type="PRINTS" id="PR00080">
    <property type="entry name" value="SDRFAMILY"/>
</dbReference>
<dbReference type="Proteomes" id="UP001589692">
    <property type="component" value="Unassembled WGS sequence"/>
</dbReference>
<dbReference type="Pfam" id="PF00106">
    <property type="entry name" value="adh_short"/>
    <property type="match status" value="1"/>
</dbReference>
<dbReference type="InterPro" id="IPR036291">
    <property type="entry name" value="NAD(P)-bd_dom_sf"/>
</dbReference>
<dbReference type="SUPFAM" id="SSF51735">
    <property type="entry name" value="NAD(P)-binding Rossmann-fold domains"/>
    <property type="match status" value="1"/>
</dbReference>
<evidence type="ECO:0000256" key="1">
    <source>
        <dbReference type="ARBA" id="ARBA00023002"/>
    </source>
</evidence>
<comment type="similarity">
    <text evidence="2">Belongs to the short-chain dehydrogenases/reductases (SDR) family.</text>
</comment>
<dbReference type="PROSITE" id="PS51318">
    <property type="entry name" value="TAT"/>
    <property type="match status" value="1"/>
</dbReference>
<dbReference type="Gene3D" id="3.40.50.720">
    <property type="entry name" value="NAD(P)-binding Rossmann-like Domain"/>
    <property type="match status" value="1"/>
</dbReference>
<name>A0ABV6AE06_9HYPH</name>
<keyword evidence="5" id="KW-1185">Reference proteome</keyword>
<protein>
    <submittedName>
        <fullName evidence="4">SDR family NAD(P)-dependent oxidoreductase</fullName>
    </submittedName>
</protein>
<evidence type="ECO:0000256" key="3">
    <source>
        <dbReference type="SAM" id="MobiDB-lite"/>
    </source>
</evidence>
<dbReference type="PANTHER" id="PTHR43157">
    <property type="entry name" value="PHOSPHATIDYLINOSITOL-GLYCAN BIOSYNTHESIS CLASS F PROTEIN-RELATED"/>
    <property type="match status" value="1"/>
</dbReference>
<comment type="caution">
    <text evidence="4">The sequence shown here is derived from an EMBL/GenBank/DDBJ whole genome shotgun (WGS) entry which is preliminary data.</text>
</comment>
<evidence type="ECO:0000313" key="4">
    <source>
        <dbReference type="EMBL" id="MFB9948858.1"/>
    </source>
</evidence>
<dbReference type="PRINTS" id="PR00081">
    <property type="entry name" value="GDHRDH"/>
</dbReference>
<dbReference type="InterPro" id="IPR002347">
    <property type="entry name" value="SDR_fam"/>
</dbReference>
<proteinExistence type="inferred from homology"/>
<evidence type="ECO:0000313" key="5">
    <source>
        <dbReference type="Proteomes" id="UP001589692"/>
    </source>
</evidence>
<evidence type="ECO:0000256" key="2">
    <source>
        <dbReference type="RuleBase" id="RU000363"/>
    </source>
</evidence>
<dbReference type="InterPro" id="IPR020904">
    <property type="entry name" value="Sc_DH/Rdtase_CS"/>
</dbReference>